<dbReference type="REBASE" id="154965">
    <property type="entry name" value="M.She22551ORF4360P"/>
</dbReference>
<dbReference type="Proteomes" id="UP000094378">
    <property type="component" value="Chromosome"/>
</dbReference>
<dbReference type="Gene3D" id="1.10.1020.10">
    <property type="entry name" value="Adenine-specific Methyltransferase, Domain 2"/>
    <property type="match status" value="1"/>
</dbReference>
<keyword evidence="5 8" id="KW-0949">S-adenosyl-L-methionine</keyword>
<dbReference type="InterPro" id="IPR029063">
    <property type="entry name" value="SAM-dependent_MTases_sf"/>
</dbReference>
<dbReference type="PIRSF" id="PIRSF000398">
    <property type="entry name" value="M_m6A_EcoRV"/>
    <property type="match status" value="1"/>
</dbReference>
<evidence type="ECO:0000313" key="10">
    <source>
        <dbReference type="Proteomes" id="UP000094378"/>
    </source>
</evidence>
<feature type="binding site" evidence="7">
    <location>
        <position position="53"/>
    </location>
    <ligand>
        <name>S-adenosyl-L-methionine</name>
        <dbReference type="ChEBI" id="CHEBI:59789"/>
    </ligand>
</feature>
<keyword evidence="4 8" id="KW-0808">Transferase</keyword>
<dbReference type="InterPro" id="IPR012327">
    <property type="entry name" value="MeTrfase_D12"/>
</dbReference>
<dbReference type="PRINTS" id="PR00505">
    <property type="entry name" value="D12N6MTFRASE"/>
</dbReference>
<dbReference type="PROSITE" id="PS00092">
    <property type="entry name" value="N6_MTASE"/>
    <property type="match status" value="1"/>
</dbReference>
<dbReference type="GO" id="GO:0006298">
    <property type="term" value="P:mismatch repair"/>
    <property type="evidence" value="ECO:0007669"/>
    <property type="project" value="TreeGrafter"/>
</dbReference>
<proteinExistence type="inferred from homology"/>
<dbReference type="Gene3D" id="3.40.50.150">
    <property type="entry name" value="Vaccinia Virus protein VP39"/>
    <property type="match status" value="1"/>
</dbReference>
<sequence>MAKPILKWAGGKKQLLEEIKKRLPENFNNYFELFIGGGALAFDLMHKDTIINDINTELINFYDCLKKDYKKVLGFLDFFIKEYNKNPRVFYYILRDEYETMSESKSKYFKAARTLLINKTCFNGLYRVNSKNNFNVPWNQKAEIINLFDLDNLKSVVNFLKTVKIFNKSFDNFRDDIKKGDFVYLDPPYDKLNKTTFNSYNPSEFTREDQKKLRDFCDYINNVGAYFLVSNHSTEFILDIYKNYNIIFVDARRMINSNKNGRGFIKEVLISNF</sequence>
<dbReference type="EMBL" id="CP017015">
    <property type="protein sequence ID" value="AOG60387.1"/>
    <property type="molecule type" value="Genomic_DNA"/>
</dbReference>
<evidence type="ECO:0000256" key="7">
    <source>
        <dbReference type="PIRSR" id="PIRSR000398-1"/>
    </source>
</evidence>
<evidence type="ECO:0000256" key="5">
    <source>
        <dbReference type="ARBA" id="ARBA00022691"/>
    </source>
</evidence>
<reference evidence="9 10" key="1">
    <citation type="submission" date="2016-08" db="EMBL/GenBank/DDBJ databases">
        <title>Complete genome sequence of Spiroplasma helicoides TABS-2 (DSM 22551).</title>
        <authorList>
            <person name="Shen W.-Y."/>
            <person name="Lo W.-S."/>
            <person name="Lai Y.-C."/>
            <person name="Kuo C.-H."/>
        </authorList>
    </citation>
    <scope>NUCLEOTIDE SEQUENCE [LARGE SCALE GENOMIC DNA]</scope>
    <source>
        <strain evidence="9 10">TABS-2</strain>
    </source>
</reference>
<feature type="binding site" evidence="7">
    <location>
        <position position="12"/>
    </location>
    <ligand>
        <name>S-adenosyl-L-methionine</name>
        <dbReference type="ChEBI" id="CHEBI:59789"/>
    </ligand>
</feature>
<comment type="catalytic activity">
    <reaction evidence="6 8">
        <text>a 2'-deoxyadenosine in DNA + S-adenosyl-L-methionine = an N(6)-methyl-2'-deoxyadenosine in DNA + S-adenosyl-L-homocysteine + H(+)</text>
        <dbReference type="Rhea" id="RHEA:15197"/>
        <dbReference type="Rhea" id="RHEA-COMP:12418"/>
        <dbReference type="Rhea" id="RHEA-COMP:12419"/>
        <dbReference type="ChEBI" id="CHEBI:15378"/>
        <dbReference type="ChEBI" id="CHEBI:57856"/>
        <dbReference type="ChEBI" id="CHEBI:59789"/>
        <dbReference type="ChEBI" id="CHEBI:90615"/>
        <dbReference type="ChEBI" id="CHEBI:90616"/>
        <dbReference type="EC" id="2.1.1.72"/>
    </reaction>
</comment>
<dbReference type="EC" id="2.1.1.72" evidence="2 8"/>
<dbReference type="AlphaFoldDB" id="A0A1B3SKD4"/>
<dbReference type="STRING" id="216938.SHELI_v1c04360"/>
<evidence type="ECO:0000256" key="6">
    <source>
        <dbReference type="ARBA" id="ARBA00047942"/>
    </source>
</evidence>
<dbReference type="PATRIC" id="fig|216938.3.peg.442"/>
<comment type="similarity">
    <text evidence="1 8">Belongs to the N(4)/N(6)-methyltransferase family.</text>
</comment>
<accession>A0A1B3SKD4</accession>
<dbReference type="InterPro" id="IPR023095">
    <property type="entry name" value="Ade_MeTrfase_dom_2"/>
</dbReference>
<dbReference type="PANTHER" id="PTHR30481">
    <property type="entry name" value="DNA ADENINE METHYLASE"/>
    <property type="match status" value="1"/>
</dbReference>
<dbReference type="GO" id="GO:0009007">
    <property type="term" value="F:site-specific DNA-methyltransferase (adenine-specific) activity"/>
    <property type="evidence" value="ECO:0007669"/>
    <property type="project" value="UniProtKB-UniRule"/>
</dbReference>
<organism evidence="9 10">
    <name type="scientific">Spiroplasma helicoides</name>
    <dbReference type="NCBI Taxonomy" id="216938"/>
    <lineage>
        <taxon>Bacteria</taxon>
        <taxon>Bacillati</taxon>
        <taxon>Mycoplasmatota</taxon>
        <taxon>Mollicutes</taxon>
        <taxon>Entomoplasmatales</taxon>
        <taxon>Spiroplasmataceae</taxon>
        <taxon>Spiroplasma</taxon>
    </lineage>
</organism>
<dbReference type="GO" id="GO:0009307">
    <property type="term" value="P:DNA restriction-modification system"/>
    <property type="evidence" value="ECO:0007669"/>
    <property type="project" value="InterPro"/>
</dbReference>
<evidence type="ECO:0000313" key="9">
    <source>
        <dbReference type="EMBL" id="AOG60387.1"/>
    </source>
</evidence>
<evidence type="ECO:0000256" key="2">
    <source>
        <dbReference type="ARBA" id="ARBA00011900"/>
    </source>
</evidence>
<protein>
    <recommendedName>
        <fullName evidence="2 8">Site-specific DNA-methyltransferase (adenine-specific)</fullName>
        <ecNumber evidence="2 8">2.1.1.72</ecNumber>
    </recommendedName>
</protein>
<dbReference type="GO" id="GO:0032259">
    <property type="term" value="P:methylation"/>
    <property type="evidence" value="ECO:0007669"/>
    <property type="project" value="UniProtKB-KW"/>
</dbReference>
<evidence type="ECO:0000256" key="4">
    <source>
        <dbReference type="ARBA" id="ARBA00022679"/>
    </source>
</evidence>
<dbReference type="OrthoDB" id="9805629at2"/>
<name>A0A1B3SKD4_9MOLU</name>
<dbReference type="RefSeq" id="WP_069116286.1">
    <property type="nucleotide sequence ID" value="NZ_CP017015.1"/>
</dbReference>
<dbReference type="NCBIfam" id="TIGR00571">
    <property type="entry name" value="dam"/>
    <property type="match status" value="1"/>
</dbReference>
<evidence type="ECO:0000256" key="1">
    <source>
        <dbReference type="ARBA" id="ARBA00006594"/>
    </source>
</evidence>
<dbReference type="KEGG" id="shj:SHELI_v1c04360"/>
<gene>
    <name evidence="9" type="primary">dam</name>
    <name evidence="9" type="ORF">SHELI_v1c04360</name>
</gene>
<dbReference type="Pfam" id="PF02086">
    <property type="entry name" value="MethyltransfD12"/>
    <property type="match status" value="1"/>
</dbReference>
<dbReference type="InterPro" id="IPR012263">
    <property type="entry name" value="M_m6A_EcoRV"/>
</dbReference>
<feature type="binding site" evidence="7">
    <location>
        <position position="8"/>
    </location>
    <ligand>
        <name>S-adenosyl-L-methionine</name>
        <dbReference type="ChEBI" id="CHEBI:59789"/>
    </ligand>
</feature>
<evidence type="ECO:0000256" key="8">
    <source>
        <dbReference type="RuleBase" id="RU361257"/>
    </source>
</evidence>
<dbReference type="GO" id="GO:1904047">
    <property type="term" value="F:S-adenosyl-L-methionine binding"/>
    <property type="evidence" value="ECO:0007669"/>
    <property type="project" value="TreeGrafter"/>
</dbReference>
<dbReference type="PANTHER" id="PTHR30481:SF3">
    <property type="entry name" value="DNA ADENINE METHYLASE"/>
    <property type="match status" value="1"/>
</dbReference>
<dbReference type="GO" id="GO:0043565">
    <property type="term" value="F:sequence-specific DNA binding"/>
    <property type="evidence" value="ECO:0007669"/>
    <property type="project" value="TreeGrafter"/>
</dbReference>
<keyword evidence="3 8" id="KW-0489">Methyltransferase</keyword>
<keyword evidence="10" id="KW-1185">Reference proteome</keyword>
<dbReference type="InterPro" id="IPR002052">
    <property type="entry name" value="DNA_methylase_N6_adenine_CS"/>
</dbReference>
<feature type="binding site" evidence="7">
    <location>
        <position position="186"/>
    </location>
    <ligand>
        <name>S-adenosyl-L-methionine</name>
        <dbReference type="ChEBI" id="CHEBI:59789"/>
    </ligand>
</feature>
<evidence type="ECO:0000256" key="3">
    <source>
        <dbReference type="ARBA" id="ARBA00022603"/>
    </source>
</evidence>
<dbReference type="SUPFAM" id="SSF53335">
    <property type="entry name" value="S-adenosyl-L-methionine-dependent methyltransferases"/>
    <property type="match status" value="1"/>
</dbReference>